<comment type="similarity">
    <text evidence="1 10">Belongs to the ferritin family.</text>
</comment>
<evidence type="ECO:0000256" key="8">
    <source>
        <dbReference type="ARBA" id="ARBA00047990"/>
    </source>
</evidence>
<feature type="domain" description="Ferritin-like diiron" evidence="12">
    <location>
        <begin position="58"/>
        <end position="173"/>
    </location>
</feature>
<dbReference type="InterPro" id="IPR008331">
    <property type="entry name" value="Ferritin_DPS_dom"/>
</dbReference>
<keyword evidence="4" id="KW-0809">Transit peptide</keyword>
<keyword evidence="14" id="KW-1185">Reference proteome</keyword>
<feature type="binding site" evidence="9">
    <location>
        <position position="107"/>
    </location>
    <ligand>
        <name>Fe cation</name>
        <dbReference type="ChEBI" id="CHEBI:24875"/>
        <label>1</label>
    </ligand>
</feature>
<proteinExistence type="inferred from homology"/>
<evidence type="ECO:0000256" key="5">
    <source>
        <dbReference type="ARBA" id="ARBA00023004"/>
    </source>
</evidence>
<dbReference type="InterPro" id="IPR009040">
    <property type="entry name" value="Ferritin-like_diiron"/>
</dbReference>
<dbReference type="Gene3D" id="1.20.1260.10">
    <property type="match status" value="1"/>
</dbReference>
<keyword evidence="5 9" id="KW-0408">Iron</keyword>
<dbReference type="Pfam" id="PF00210">
    <property type="entry name" value="Ferritin"/>
    <property type="match status" value="1"/>
</dbReference>
<keyword evidence="3 9" id="KW-0479">Metal-binding</keyword>
<feature type="compositionally biased region" description="Polar residues" evidence="11">
    <location>
        <begin position="163"/>
        <end position="173"/>
    </location>
</feature>
<evidence type="ECO:0000256" key="9">
    <source>
        <dbReference type="PIRSR" id="PIRSR601519-1"/>
    </source>
</evidence>
<dbReference type="GO" id="GO:0006826">
    <property type="term" value="P:iron ion transport"/>
    <property type="evidence" value="ECO:0007669"/>
    <property type="project" value="InterPro"/>
</dbReference>
<dbReference type="InterPro" id="IPR001519">
    <property type="entry name" value="Ferritin"/>
</dbReference>
<evidence type="ECO:0000259" key="12">
    <source>
        <dbReference type="PROSITE" id="PS50905"/>
    </source>
</evidence>
<evidence type="ECO:0000256" key="10">
    <source>
        <dbReference type="RuleBase" id="RU361145"/>
    </source>
</evidence>
<reference evidence="13 14" key="1">
    <citation type="submission" date="2018-10" db="EMBL/GenBank/DDBJ databases">
        <title>A high-quality apple genome assembly.</title>
        <authorList>
            <person name="Hu J."/>
        </authorList>
    </citation>
    <scope>NUCLEOTIDE SEQUENCE [LARGE SCALE GENOMIC DNA]</scope>
    <source>
        <strain evidence="14">cv. HFTH1</strain>
        <tissue evidence="13">Young leaf</tissue>
    </source>
</reference>
<evidence type="ECO:0000256" key="11">
    <source>
        <dbReference type="SAM" id="MobiDB-lite"/>
    </source>
</evidence>
<accession>A0A498JBB1</accession>
<keyword evidence="10" id="KW-0560">Oxidoreductase</keyword>
<dbReference type="GO" id="GO:0005737">
    <property type="term" value="C:cytoplasm"/>
    <property type="evidence" value="ECO:0007669"/>
    <property type="project" value="TreeGrafter"/>
</dbReference>
<evidence type="ECO:0000256" key="4">
    <source>
        <dbReference type="ARBA" id="ARBA00022946"/>
    </source>
</evidence>
<name>A0A498JBB1_MALDO</name>
<dbReference type="PANTHER" id="PTHR11431:SF75">
    <property type="entry name" value="FERRITIN"/>
    <property type="match status" value="1"/>
</dbReference>
<feature type="binding site" evidence="9">
    <location>
        <position position="110"/>
    </location>
    <ligand>
        <name>Fe cation</name>
        <dbReference type="ChEBI" id="CHEBI:24875"/>
        <label>1</label>
    </ligand>
</feature>
<dbReference type="AlphaFoldDB" id="A0A498JBB1"/>
<dbReference type="SUPFAM" id="SSF47240">
    <property type="entry name" value="Ferritin-like"/>
    <property type="match status" value="1"/>
</dbReference>
<comment type="catalytic activity">
    <reaction evidence="8 10">
        <text>4 Fe(2+) + O2 + 4 H(+) = 4 Fe(3+) + 2 H2O</text>
        <dbReference type="Rhea" id="RHEA:11148"/>
        <dbReference type="ChEBI" id="CHEBI:15377"/>
        <dbReference type="ChEBI" id="CHEBI:15378"/>
        <dbReference type="ChEBI" id="CHEBI:15379"/>
        <dbReference type="ChEBI" id="CHEBI:29033"/>
        <dbReference type="ChEBI" id="CHEBI:29034"/>
        <dbReference type="EC" id="1.16.3.1"/>
    </reaction>
</comment>
<protein>
    <recommendedName>
        <fullName evidence="10">Ferritin</fullName>
        <ecNumber evidence="10">1.16.3.1</ecNumber>
    </recommendedName>
</protein>
<keyword evidence="2 10" id="KW-0409">Iron storage</keyword>
<evidence type="ECO:0000313" key="13">
    <source>
        <dbReference type="EMBL" id="RXH92067.1"/>
    </source>
</evidence>
<gene>
    <name evidence="13" type="ORF">DVH24_021090</name>
</gene>
<dbReference type="GO" id="GO:0006879">
    <property type="term" value="P:intracellular iron ion homeostasis"/>
    <property type="evidence" value="ECO:0007669"/>
    <property type="project" value="UniProtKB-KW"/>
</dbReference>
<evidence type="ECO:0000256" key="3">
    <source>
        <dbReference type="ARBA" id="ARBA00022723"/>
    </source>
</evidence>
<evidence type="ECO:0000313" key="14">
    <source>
        <dbReference type="Proteomes" id="UP000290289"/>
    </source>
</evidence>
<dbReference type="GO" id="GO:0008198">
    <property type="term" value="F:ferrous iron binding"/>
    <property type="evidence" value="ECO:0007669"/>
    <property type="project" value="TreeGrafter"/>
</dbReference>
<sequence>MSSILWFSAVRNESGVAVCASKNANNQPLTGVVFEPFEEVNKELDLVPTLPQVSLALQKFIDESKATINEHINVKYNVSYIYHAMFAYFDRENVARKGFFKESIEEERDHAKKLMEYQNKHGGRVKLQLILMPVSEFDHPKKGDALYESRKKEEKKQKAWLPTNAQQPKLQVD</sequence>
<dbReference type="STRING" id="3750.A0A498JBB1"/>
<evidence type="ECO:0000256" key="7">
    <source>
        <dbReference type="ARBA" id="ARBA00026060"/>
    </source>
</evidence>
<dbReference type="Proteomes" id="UP000290289">
    <property type="component" value="Chromosome 8"/>
</dbReference>
<comment type="subunit">
    <text evidence="7">Oligomer of 24 subunits. There are two types of subunits: L (light) chain and H (heavy) chain. The major chain can be light or heavy, depending on the species and tissue type. The functional molecule forms a roughly spherical shell with a diameter of 12 nm and contains a central cavity into which the insoluble mineral iron core is deposited.</text>
</comment>
<evidence type="ECO:0000256" key="6">
    <source>
        <dbReference type="ARBA" id="ARBA00025111"/>
    </source>
</evidence>
<dbReference type="GO" id="GO:0008199">
    <property type="term" value="F:ferric iron binding"/>
    <property type="evidence" value="ECO:0007669"/>
    <property type="project" value="InterPro"/>
</dbReference>
<dbReference type="InterPro" id="IPR009078">
    <property type="entry name" value="Ferritin-like_SF"/>
</dbReference>
<evidence type="ECO:0000256" key="2">
    <source>
        <dbReference type="ARBA" id="ARBA00022434"/>
    </source>
</evidence>
<evidence type="ECO:0000256" key="1">
    <source>
        <dbReference type="ARBA" id="ARBA00007513"/>
    </source>
</evidence>
<feature type="region of interest" description="Disordered" evidence="11">
    <location>
        <begin position="139"/>
        <end position="173"/>
    </location>
</feature>
<comment type="caution">
    <text evidence="13">The sequence shown here is derived from an EMBL/GenBank/DDBJ whole genome shotgun (WGS) entry which is preliminary data.</text>
</comment>
<dbReference type="PROSITE" id="PS50905">
    <property type="entry name" value="FERRITIN_LIKE"/>
    <property type="match status" value="1"/>
</dbReference>
<dbReference type="EC" id="1.16.3.1" evidence="10"/>
<dbReference type="PANTHER" id="PTHR11431">
    <property type="entry name" value="FERRITIN"/>
    <property type="match status" value="1"/>
</dbReference>
<comment type="function">
    <text evidence="6">Stores iron in a soluble, non-toxic, readily available form. Important for iron homeostasis. Has ferroxidase activity. Iron is taken up in the ferrous form and deposited as ferric hydroxides after oxidation.</text>
</comment>
<dbReference type="GO" id="GO:0004322">
    <property type="term" value="F:ferroxidase activity"/>
    <property type="evidence" value="ECO:0007669"/>
    <property type="project" value="UniProtKB-EC"/>
</dbReference>
<comment type="function">
    <text evidence="10">Stores iron in a soluble, non-toxic, readily available form. Important for iron homeostasis. Iron is taken up in the ferrous form and deposited as ferric hydroxides after oxidation.</text>
</comment>
<feature type="compositionally biased region" description="Basic and acidic residues" evidence="11">
    <location>
        <begin position="139"/>
        <end position="157"/>
    </location>
</feature>
<dbReference type="EMBL" id="RDQH01000334">
    <property type="protein sequence ID" value="RXH92067.1"/>
    <property type="molecule type" value="Genomic_DNA"/>
</dbReference>
<organism evidence="13 14">
    <name type="scientific">Malus domestica</name>
    <name type="common">Apple</name>
    <name type="synonym">Pyrus malus</name>
    <dbReference type="NCBI Taxonomy" id="3750"/>
    <lineage>
        <taxon>Eukaryota</taxon>
        <taxon>Viridiplantae</taxon>
        <taxon>Streptophyta</taxon>
        <taxon>Embryophyta</taxon>
        <taxon>Tracheophyta</taxon>
        <taxon>Spermatophyta</taxon>
        <taxon>Magnoliopsida</taxon>
        <taxon>eudicotyledons</taxon>
        <taxon>Gunneridae</taxon>
        <taxon>Pentapetalae</taxon>
        <taxon>rosids</taxon>
        <taxon>fabids</taxon>
        <taxon>Rosales</taxon>
        <taxon>Rosaceae</taxon>
        <taxon>Amygdaloideae</taxon>
        <taxon>Maleae</taxon>
        <taxon>Malus</taxon>
    </lineage>
</organism>
<dbReference type="InterPro" id="IPR012347">
    <property type="entry name" value="Ferritin-like"/>
</dbReference>